<keyword evidence="7" id="KW-0131">Cell cycle</keyword>
<evidence type="ECO:0000256" key="1">
    <source>
        <dbReference type="ARBA" id="ARBA00022723"/>
    </source>
</evidence>
<feature type="domain" description="Plastocyanin-like" evidence="5">
    <location>
        <begin position="31"/>
        <end position="158"/>
    </location>
</feature>
<dbReference type="InterPro" id="IPR002355">
    <property type="entry name" value="Cu_oxidase_Cu_BS"/>
</dbReference>
<sequence length="1124" mass="119740">MTTGIGPYVTPDAADIDTDPSPNVLEITLTISQQTVDIGGGVMANAETINGTIPGPTLRLNVGDTVIVRVVNDLPHPSGIHWHGIELHNSADGTPVTQNGIPVGPFVQPSPLSPTGGTYLYKFKVPRPGIYWYHPHHHHSTNRVFRGTYGMIIVTDPNEAMLVGAGVLPGATDTVQLVLSDTTVCKAPGTNDTVTYDPSLPWVGGGPFPGQPGPTPADLCEISPMNEDGSPAAGPFAAGDIPNIQRMGGGRTNEGQTVLTNGMNVGGRTGTPTAPGTLNADAITYDIQSGQGLRLQLVNAATIRYFRLILTTNDGVQVPLVRVGGEGGLLDHAVVEGGVIGGFDTKYTTGEILLPAASRADVVAAIPAGTTGVLTLWTQDFARTGAGFANLPTVPVMHLNVTGPVAGPAYVISDGTPLLSTIPGASPIPLGAPDAVLLDPSGFAPPKPGLSNQDIVLTNVGGMLGINGIPGDHEDPEPYTSRPHFASARYAKLGDTLELTVTNNTGAHHPFHLHGFSIQPISYTRPGFPTLAWPYTEFRDNVDVPSNYTLTFRVRMDDRELADGITLGGGLGRWLFHCHIFFHAHQGMISELVTTDADGTGSEKPNVDVGGSWAFAPLGGIATRKGKHSHPDGDPIALSASIGTVTDTGGGNWSWELDTSIGPVPASTQYVYITGTDPSGRQDQAVFRLKIGAPDDGSDNGDPHIHTVEGIRYDFQAVGEFILLRDREDGIEIQARQTPVLSANPIIDPYSGLRACVSVNTAIAARVGLHRIAYQPGQERGQLQFYIDGKPARLTREGIDLDGNHVSGFDADGATALRVDYANSTVLMVTPRFWNSHNIWYMNVSISHTQADEGIMGRIPKSSWLPNLPSGQSMGPRPRSLHDRYVALYQTFANAWRVNDANSLFVYTPGMSTETFTDRDWPAEEPPCQLKSGFEIPGAPVPVGVDIEQAEQICQAVTEGDLHQDCVFDVATLGDEEFAKGYLFAQELRLRSTSVQVAVGKTCTGHADSPGITATVLPMKSHGPTPTGSITFMADGNAVGSPLRLDERGRACLPFNTLSPGTYKFQAIYQSDGDPHRYHSSASPILTHTVEKGMDDHGKRRFKLRWVIGIILLLLLLVVAVISR</sequence>
<dbReference type="GO" id="GO:0005507">
    <property type="term" value="F:copper ion binding"/>
    <property type="evidence" value="ECO:0007669"/>
    <property type="project" value="InterPro"/>
</dbReference>
<keyword evidence="7" id="KW-0167">Capsid protein</keyword>
<dbReference type="GO" id="GO:0051301">
    <property type="term" value="P:cell division"/>
    <property type="evidence" value="ECO:0007669"/>
    <property type="project" value="UniProtKB-KW"/>
</dbReference>
<keyword evidence="1" id="KW-0479">Metal-binding</keyword>
<dbReference type="Pfam" id="PF16640">
    <property type="entry name" value="Big_3_5"/>
    <property type="match status" value="1"/>
</dbReference>
<proteinExistence type="predicted"/>
<evidence type="ECO:0000313" key="8">
    <source>
        <dbReference type="Proteomes" id="UP000199561"/>
    </source>
</evidence>
<feature type="domain" description="Plastocyanin-like" evidence="4">
    <location>
        <begin position="491"/>
        <end position="596"/>
    </location>
</feature>
<dbReference type="Pfam" id="PF07731">
    <property type="entry name" value="Cu-oxidase_2"/>
    <property type="match status" value="1"/>
</dbReference>
<gene>
    <name evidence="7" type="ORF">SAMN05421880_11087</name>
</gene>
<protein>
    <submittedName>
        <fullName evidence="7">Multicopper oxidase with three cupredoxin domains (Includes cell division protein FtsP and spore coat protein CotA)</fullName>
    </submittedName>
</protein>
<accession>A0A1I4PC75</accession>
<dbReference type="InterPro" id="IPR033138">
    <property type="entry name" value="Cu_oxidase_CS"/>
</dbReference>
<dbReference type="InterPro" id="IPR013783">
    <property type="entry name" value="Ig-like_fold"/>
</dbReference>
<dbReference type="RefSeq" id="WP_090668001.1">
    <property type="nucleotide sequence ID" value="NZ_FOUF01000010.1"/>
</dbReference>
<dbReference type="PROSITE" id="PS00080">
    <property type="entry name" value="MULTICOPPER_OXIDASE2"/>
    <property type="match status" value="1"/>
</dbReference>
<dbReference type="InterPro" id="IPR011707">
    <property type="entry name" value="Cu-oxidase-like_N"/>
</dbReference>
<reference evidence="7 8" key="1">
    <citation type="submission" date="2016-10" db="EMBL/GenBank/DDBJ databases">
        <authorList>
            <person name="de Groot N.N."/>
        </authorList>
    </citation>
    <scope>NUCLEOTIDE SEQUENCE [LARGE SCALE GENOMIC DNA]</scope>
    <source>
        <strain evidence="7 8">Nm146</strain>
    </source>
</reference>
<dbReference type="InterPro" id="IPR032109">
    <property type="entry name" value="Big_3_5"/>
</dbReference>
<dbReference type="PANTHER" id="PTHR11709">
    <property type="entry name" value="MULTI-COPPER OXIDASE"/>
    <property type="match status" value="1"/>
</dbReference>
<evidence type="ECO:0000259" key="4">
    <source>
        <dbReference type="Pfam" id="PF07731"/>
    </source>
</evidence>
<keyword evidence="3" id="KW-1133">Transmembrane helix</keyword>
<dbReference type="InterPro" id="IPR045087">
    <property type="entry name" value="Cu-oxidase_fam"/>
</dbReference>
<keyword evidence="7" id="KW-0946">Virion</keyword>
<dbReference type="InterPro" id="IPR011706">
    <property type="entry name" value="Cu-oxidase_C"/>
</dbReference>
<evidence type="ECO:0000256" key="2">
    <source>
        <dbReference type="ARBA" id="ARBA00023002"/>
    </source>
</evidence>
<dbReference type="SUPFAM" id="SSF49503">
    <property type="entry name" value="Cupredoxins"/>
    <property type="match status" value="2"/>
</dbReference>
<keyword evidence="2" id="KW-0560">Oxidoreductase</keyword>
<dbReference type="Pfam" id="PF07732">
    <property type="entry name" value="Cu-oxidase_3"/>
    <property type="match status" value="1"/>
</dbReference>
<keyword evidence="8" id="KW-1185">Reference proteome</keyword>
<evidence type="ECO:0000313" key="7">
    <source>
        <dbReference type="EMBL" id="SFM25329.1"/>
    </source>
</evidence>
<dbReference type="Gene3D" id="2.60.40.420">
    <property type="entry name" value="Cupredoxins - blue copper proteins"/>
    <property type="match status" value="3"/>
</dbReference>
<dbReference type="EMBL" id="FOUF01000010">
    <property type="protein sequence ID" value="SFM25329.1"/>
    <property type="molecule type" value="Genomic_DNA"/>
</dbReference>
<dbReference type="Gene3D" id="2.60.40.10">
    <property type="entry name" value="Immunoglobulins"/>
    <property type="match status" value="1"/>
</dbReference>
<keyword evidence="7" id="KW-0132">Cell division</keyword>
<feature type="domain" description="Bacterial Ig-like" evidence="6">
    <location>
        <begin position="1007"/>
        <end position="1090"/>
    </location>
</feature>
<dbReference type="STRING" id="52442.SAMN05421880_11087"/>
<evidence type="ECO:0000259" key="5">
    <source>
        <dbReference type="Pfam" id="PF07732"/>
    </source>
</evidence>
<name>A0A1I4PC75_9PROT</name>
<dbReference type="InterPro" id="IPR008972">
    <property type="entry name" value="Cupredoxin"/>
</dbReference>
<dbReference type="PROSITE" id="PS00079">
    <property type="entry name" value="MULTICOPPER_OXIDASE1"/>
    <property type="match status" value="1"/>
</dbReference>
<dbReference type="GO" id="GO:0016491">
    <property type="term" value="F:oxidoreductase activity"/>
    <property type="evidence" value="ECO:0007669"/>
    <property type="project" value="UniProtKB-KW"/>
</dbReference>
<feature type="transmembrane region" description="Helical" evidence="3">
    <location>
        <begin position="1104"/>
        <end position="1122"/>
    </location>
</feature>
<organism evidence="7 8">
    <name type="scientific">Nitrosomonas nitrosa</name>
    <dbReference type="NCBI Taxonomy" id="52442"/>
    <lineage>
        <taxon>Bacteria</taxon>
        <taxon>Pseudomonadati</taxon>
        <taxon>Pseudomonadota</taxon>
        <taxon>Betaproteobacteria</taxon>
        <taxon>Nitrosomonadales</taxon>
        <taxon>Nitrosomonadaceae</taxon>
        <taxon>Nitrosomonas</taxon>
    </lineage>
</organism>
<keyword evidence="3" id="KW-0812">Transmembrane</keyword>
<dbReference type="AlphaFoldDB" id="A0A1I4PC75"/>
<keyword evidence="3" id="KW-0472">Membrane</keyword>
<evidence type="ECO:0000256" key="3">
    <source>
        <dbReference type="SAM" id="Phobius"/>
    </source>
</evidence>
<evidence type="ECO:0000259" key="6">
    <source>
        <dbReference type="Pfam" id="PF16640"/>
    </source>
</evidence>
<dbReference type="Proteomes" id="UP000199561">
    <property type="component" value="Unassembled WGS sequence"/>
</dbReference>